<proteinExistence type="predicted"/>
<sequence length="630" mass="71054">MGISASIPFLLQSNYRVGGYNLQATFSASLWPFGMKLLWAPVVDSLYIEFIGRRKTWVIITQYAIGTMLLILASCINEWFGRDPDKAWSHLGSHHPVDIIRLTIMFFILTFLTATQDIAVDGWALTMLSKKNIGWASTCNKVGQSLGYALAFIPLVCLESPDIPNKYFRRTSVEDMGLITFSGFLYVSGFIFMIFSTIVMIFINEKGSKLDKTIRHFVKSCLCSRIKWILCRSYSLKIEQAVYMNEKPIYAFNQSSVEADDGMRNSKLSTLNCMEENLPNAEGDIISESNEYELAGRRTLSIFSTYKALVGVIQLKSVTIYIVMTVIVVICAYCISSVKDLKLIEQGFPKEELALFNLVFVPLDFILPLMFVRCTVGPRPLTILVMTFIPKLLVNCLFILITHFTPYFRISTNDTLLMNNSSHSSFSWIFYAILATGFTLYKITSNLMFVLHFAFSAKISDPAIGGTYMTLMATVTNLAGGLGSTICLALVEPLTIRSCEKNGIHFGLHSNSSEILINELPNSKNTTFNGNKDCTNITESCEKLFDGYYIELIAFLIIGIASFVCFLYPKAKYLESLPVSEFTYDPNDRLCCSNYKLTVCRKLNKDNEIINDDNDNNHNDDINYFQKSNL</sequence>
<dbReference type="PANTHER" id="PTHR12778:SF9">
    <property type="entry name" value="ACETYL-COENZYME A TRANSPORTER 1"/>
    <property type="match status" value="1"/>
</dbReference>
<reference evidence="6 7" key="1">
    <citation type="submission" date="2019-03" db="EMBL/GenBank/DDBJ databases">
        <title>An improved genome assembly of the fluke Schistosoma japonicum.</title>
        <authorList>
            <person name="Hu W."/>
            <person name="Luo F."/>
            <person name="Yin M."/>
            <person name="Mo X."/>
            <person name="Sun C."/>
            <person name="Wu Q."/>
            <person name="Zhu B."/>
            <person name="Xiang M."/>
            <person name="Wang J."/>
            <person name="Wang Y."/>
            <person name="Zhang T."/>
            <person name="Xu B."/>
            <person name="Zheng H."/>
            <person name="Feng Z."/>
        </authorList>
    </citation>
    <scope>NUCLEOTIDE SEQUENCE [LARGE SCALE GENOMIC DNA]</scope>
    <source>
        <strain evidence="6">HuSjv2</strain>
        <tissue evidence="6">Worms</tissue>
    </source>
</reference>
<keyword evidence="7" id="KW-1185">Reference proteome</keyword>
<dbReference type="SUPFAM" id="SSF103473">
    <property type="entry name" value="MFS general substrate transporter"/>
    <property type="match status" value="1"/>
</dbReference>
<comment type="subcellular location">
    <subcellularLocation>
        <location evidence="1">Membrane</location>
        <topology evidence="1">Multi-pass membrane protein</topology>
    </subcellularLocation>
</comment>
<dbReference type="AlphaFoldDB" id="A0A4Z2D334"/>
<dbReference type="Proteomes" id="UP000311919">
    <property type="component" value="Unassembled WGS sequence"/>
</dbReference>
<evidence type="ECO:0000256" key="4">
    <source>
        <dbReference type="ARBA" id="ARBA00023136"/>
    </source>
</evidence>
<dbReference type="STRING" id="6182.A0A4Z2D334"/>
<evidence type="ECO:0000256" key="5">
    <source>
        <dbReference type="SAM" id="Phobius"/>
    </source>
</evidence>
<keyword evidence="2 5" id="KW-0812">Transmembrane</keyword>
<feature type="transmembrane region" description="Helical" evidence="5">
    <location>
        <begin position="384"/>
        <end position="408"/>
    </location>
</feature>
<feature type="transmembrane region" description="Helical" evidence="5">
    <location>
        <begin position="428"/>
        <end position="455"/>
    </location>
</feature>
<keyword evidence="4 5" id="KW-0472">Membrane</keyword>
<feature type="transmembrane region" description="Helical" evidence="5">
    <location>
        <begin position="467"/>
        <end position="491"/>
    </location>
</feature>
<dbReference type="InterPro" id="IPR036259">
    <property type="entry name" value="MFS_trans_sf"/>
</dbReference>
<organism evidence="6 7">
    <name type="scientific">Schistosoma japonicum</name>
    <name type="common">Blood fluke</name>
    <dbReference type="NCBI Taxonomy" id="6182"/>
    <lineage>
        <taxon>Eukaryota</taxon>
        <taxon>Metazoa</taxon>
        <taxon>Spiralia</taxon>
        <taxon>Lophotrochozoa</taxon>
        <taxon>Platyhelminthes</taxon>
        <taxon>Trematoda</taxon>
        <taxon>Digenea</taxon>
        <taxon>Strigeidida</taxon>
        <taxon>Schistosomatoidea</taxon>
        <taxon>Schistosomatidae</taxon>
        <taxon>Schistosoma</taxon>
    </lineage>
</organism>
<dbReference type="PANTHER" id="PTHR12778">
    <property type="entry name" value="SOLUTE CARRIER FAMILY 33 ACETYL-COA TRANSPORTER -RELATED"/>
    <property type="match status" value="1"/>
</dbReference>
<evidence type="ECO:0000256" key="3">
    <source>
        <dbReference type="ARBA" id="ARBA00022989"/>
    </source>
</evidence>
<dbReference type="Pfam" id="PF13000">
    <property type="entry name" value="Acatn"/>
    <property type="match status" value="1"/>
</dbReference>
<feature type="transmembrane region" description="Helical" evidence="5">
    <location>
        <begin position="183"/>
        <end position="203"/>
    </location>
</feature>
<dbReference type="GO" id="GO:0035348">
    <property type="term" value="P:acetyl-CoA transmembrane transport"/>
    <property type="evidence" value="ECO:0007669"/>
    <property type="project" value="InterPro"/>
</dbReference>
<keyword evidence="3 5" id="KW-1133">Transmembrane helix</keyword>
<evidence type="ECO:0000256" key="2">
    <source>
        <dbReference type="ARBA" id="ARBA00022692"/>
    </source>
</evidence>
<dbReference type="GO" id="GO:0008521">
    <property type="term" value="F:acetyl-CoA transmembrane transporter activity"/>
    <property type="evidence" value="ECO:0007669"/>
    <property type="project" value="InterPro"/>
</dbReference>
<evidence type="ECO:0000256" key="1">
    <source>
        <dbReference type="ARBA" id="ARBA00004141"/>
    </source>
</evidence>
<comment type="caution">
    <text evidence="6">The sequence shown here is derived from an EMBL/GenBank/DDBJ whole genome shotgun (WGS) entry which is preliminary data.</text>
</comment>
<feature type="transmembrane region" description="Helical" evidence="5">
    <location>
        <begin position="353"/>
        <end position="372"/>
    </location>
</feature>
<feature type="transmembrane region" description="Helical" evidence="5">
    <location>
        <begin position="60"/>
        <end position="80"/>
    </location>
</feature>
<gene>
    <name evidence="6" type="ORF">EWB00_005004</name>
</gene>
<feature type="transmembrane region" description="Helical" evidence="5">
    <location>
        <begin position="548"/>
        <end position="568"/>
    </location>
</feature>
<dbReference type="InterPro" id="IPR004752">
    <property type="entry name" value="AmpG_permease/AT-1"/>
</dbReference>
<feature type="transmembrane region" description="Helical" evidence="5">
    <location>
        <begin position="318"/>
        <end position="338"/>
    </location>
</feature>
<accession>A0A4Z2D334</accession>
<evidence type="ECO:0000313" key="7">
    <source>
        <dbReference type="Proteomes" id="UP000311919"/>
    </source>
</evidence>
<dbReference type="OrthoDB" id="6415790at2759"/>
<dbReference type="EMBL" id="SKCS01000333">
    <property type="protein sequence ID" value="TNN10862.1"/>
    <property type="molecule type" value="Genomic_DNA"/>
</dbReference>
<name>A0A4Z2D334_SCHJA</name>
<dbReference type="InterPro" id="IPR024371">
    <property type="entry name" value="AcetylCoA_trans_1-like"/>
</dbReference>
<dbReference type="GO" id="GO:0016020">
    <property type="term" value="C:membrane"/>
    <property type="evidence" value="ECO:0007669"/>
    <property type="project" value="UniProtKB-SubCell"/>
</dbReference>
<protein>
    <submittedName>
        <fullName evidence="6">Putative membrane protein</fullName>
    </submittedName>
</protein>
<evidence type="ECO:0000313" key="6">
    <source>
        <dbReference type="EMBL" id="TNN10862.1"/>
    </source>
</evidence>
<feature type="transmembrane region" description="Helical" evidence="5">
    <location>
        <begin position="100"/>
        <end position="125"/>
    </location>
</feature>